<name>A0ABX5AU78_9MICO</name>
<evidence type="ECO:0000313" key="1">
    <source>
        <dbReference type="EMBL" id="PPL17970.1"/>
    </source>
</evidence>
<evidence type="ECO:0000313" key="2">
    <source>
        <dbReference type="Proteomes" id="UP000237755"/>
    </source>
</evidence>
<comment type="caution">
    <text evidence="1">The sequence shown here is derived from an EMBL/GenBank/DDBJ whole genome shotgun (WGS) entry which is preliminary data.</text>
</comment>
<organism evidence="1 2">
    <name type="scientific">Microterricola pindariensis</name>
    <dbReference type="NCBI Taxonomy" id="478010"/>
    <lineage>
        <taxon>Bacteria</taxon>
        <taxon>Bacillati</taxon>
        <taxon>Actinomycetota</taxon>
        <taxon>Actinomycetes</taxon>
        <taxon>Micrococcales</taxon>
        <taxon>Microbacteriaceae</taxon>
        <taxon>Microterricola</taxon>
    </lineage>
</organism>
<sequence>MRLGWPMFSDKLEHHVLGRRRGEPVREHASDLMARDDAAGADEPLAAPLLVVCVAASGHPDRGHLGDPHRTPTEHLQHVLHRAVVNGCCDEVATNAAGGADDGHGMGPSSG</sequence>
<dbReference type="Proteomes" id="UP000237755">
    <property type="component" value="Unassembled WGS sequence"/>
</dbReference>
<reference evidence="1 2" key="1">
    <citation type="journal article" date="2008" name="Int. J. Syst. Evol. Microbiol.">
        <title>Leifsonia pindariensis sp. nov., isolated from the Pindari glacier of the Indian Himalayas, and emended description of the genus Leifsonia.</title>
        <authorList>
            <person name="Reddy G.S."/>
            <person name="Prabagaran S.R."/>
            <person name="Shivaji S."/>
        </authorList>
    </citation>
    <scope>NUCLEOTIDE SEQUENCE [LARGE SCALE GENOMIC DNA]</scope>
    <source>
        <strain evidence="1 2">PON 10</strain>
    </source>
</reference>
<accession>A0ABX5AU78</accession>
<protein>
    <submittedName>
        <fullName evidence="1">Uncharacterized protein</fullName>
    </submittedName>
</protein>
<gene>
    <name evidence="1" type="ORF">GY24_10950</name>
</gene>
<keyword evidence="2" id="KW-1185">Reference proteome</keyword>
<proteinExistence type="predicted"/>
<dbReference type="EMBL" id="MPZN01000034">
    <property type="protein sequence ID" value="PPL17970.1"/>
    <property type="molecule type" value="Genomic_DNA"/>
</dbReference>